<keyword evidence="2" id="KW-1133">Transmembrane helix</keyword>
<dbReference type="Pfam" id="PF13593">
    <property type="entry name" value="SBF_like"/>
    <property type="match status" value="1"/>
</dbReference>
<feature type="transmembrane region" description="Helical" evidence="2">
    <location>
        <begin position="269"/>
        <end position="288"/>
    </location>
</feature>
<feature type="compositionally biased region" description="Basic and acidic residues" evidence="1">
    <location>
        <begin position="41"/>
        <end position="52"/>
    </location>
</feature>
<feature type="compositionally biased region" description="Gly residues" evidence="1">
    <location>
        <begin position="453"/>
        <end position="464"/>
    </location>
</feature>
<dbReference type="InterPro" id="IPR038770">
    <property type="entry name" value="Na+/solute_symporter_sf"/>
</dbReference>
<feature type="region of interest" description="Disordered" evidence="1">
    <location>
        <begin position="432"/>
        <end position="474"/>
    </location>
</feature>
<dbReference type="AlphaFoldDB" id="A0A194SB20"/>
<organism evidence="3 4">
    <name type="scientific">Rhodotorula graminis (strain WP1)</name>
    <dbReference type="NCBI Taxonomy" id="578459"/>
    <lineage>
        <taxon>Eukaryota</taxon>
        <taxon>Fungi</taxon>
        <taxon>Dikarya</taxon>
        <taxon>Basidiomycota</taxon>
        <taxon>Pucciniomycotina</taxon>
        <taxon>Microbotryomycetes</taxon>
        <taxon>Sporidiobolales</taxon>
        <taxon>Sporidiobolaceae</taxon>
        <taxon>Rhodotorula</taxon>
    </lineage>
</organism>
<feature type="transmembrane region" description="Helical" evidence="2">
    <location>
        <begin position="81"/>
        <end position="102"/>
    </location>
</feature>
<evidence type="ECO:0000313" key="4">
    <source>
        <dbReference type="Proteomes" id="UP000053890"/>
    </source>
</evidence>
<sequence length="492" mass="52503">MAVAPSRPSSDSTATRTSSAGDGATAVPEPLTLKEVPTDSVRGEQGARDKPLEPGAADGDAGEEARHASRGRRVWNATKRVLGLLVDQWFLIGIGVFIVLAWRFPNVARQGGVIQSEWSIRLLCVAIIFTISGLSIPPRNMYLRALDWRLHLVCNITTFLLFPAIVFAIVSAVQAADPEHKRFDKYALVGLVVMSCMPTTVSSNVTMTGLAGGDVAGTTIEVLLGNTLGVFISPALLEMFLSSSTWAFGKPVASGAGGLGEVYRQVIEQLGYSVFIPLFVGECVQWAFPKQTKWALRTFYLAKVGTFCLLLVIWSTFSGAFYAGSFERISGEAIAMIVTVNLGLHLLFSVVIFAVCRLVPVPQGKATRGLDGKRAVGPLLSPETTISALFCGGAKGAALGAPIVSILYGGLTPEARGIVSLPLVLYQPSRARPGRRLHPAPMERAAEARGEGGRGGQGARGGRGGVERSGRGSLRRWARDRGQVELLYYTSM</sequence>
<dbReference type="PANTHER" id="PTHR18640">
    <property type="entry name" value="SOLUTE CARRIER FAMILY 10 MEMBER 7"/>
    <property type="match status" value="1"/>
</dbReference>
<dbReference type="RefSeq" id="XP_018273851.1">
    <property type="nucleotide sequence ID" value="XM_018413163.1"/>
</dbReference>
<feature type="compositionally biased region" description="Low complexity" evidence="1">
    <location>
        <begin position="1"/>
        <end position="26"/>
    </location>
</feature>
<dbReference type="STRING" id="578459.A0A194SB20"/>
<dbReference type="GeneID" id="28973612"/>
<reference evidence="3 4" key="1">
    <citation type="journal article" date="2015" name="Front. Microbiol.">
        <title>Genome sequence of the plant growth promoting endophytic yeast Rhodotorula graminis WP1.</title>
        <authorList>
            <person name="Firrincieli A."/>
            <person name="Otillar R."/>
            <person name="Salamov A."/>
            <person name="Schmutz J."/>
            <person name="Khan Z."/>
            <person name="Redman R.S."/>
            <person name="Fleck N.D."/>
            <person name="Lindquist E."/>
            <person name="Grigoriev I.V."/>
            <person name="Doty S.L."/>
        </authorList>
    </citation>
    <scope>NUCLEOTIDE SEQUENCE [LARGE SCALE GENOMIC DNA]</scope>
    <source>
        <strain evidence="3 4">WP1</strain>
    </source>
</reference>
<feature type="transmembrane region" description="Helical" evidence="2">
    <location>
        <begin position="223"/>
        <end position="249"/>
    </location>
</feature>
<feature type="region of interest" description="Disordered" evidence="1">
    <location>
        <begin position="1"/>
        <end position="69"/>
    </location>
</feature>
<dbReference type="GO" id="GO:0005886">
    <property type="term" value="C:plasma membrane"/>
    <property type="evidence" value="ECO:0007669"/>
    <property type="project" value="TreeGrafter"/>
</dbReference>
<dbReference type="Gene3D" id="1.20.1530.20">
    <property type="match status" value="1"/>
</dbReference>
<evidence type="ECO:0000256" key="2">
    <source>
        <dbReference type="SAM" id="Phobius"/>
    </source>
</evidence>
<keyword evidence="2" id="KW-0472">Membrane</keyword>
<dbReference type="Proteomes" id="UP000053890">
    <property type="component" value="Unassembled WGS sequence"/>
</dbReference>
<gene>
    <name evidence="3" type="ORF">RHOBADRAFT_33993</name>
</gene>
<feature type="transmembrane region" description="Helical" evidence="2">
    <location>
        <begin position="300"/>
        <end position="322"/>
    </location>
</feature>
<name>A0A194SB20_RHOGW</name>
<feature type="transmembrane region" description="Helical" evidence="2">
    <location>
        <begin position="118"/>
        <end position="136"/>
    </location>
</feature>
<keyword evidence="4" id="KW-1185">Reference proteome</keyword>
<feature type="transmembrane region" description="Helical" evidence="2">
    <location>
        <begin position="334"/>
        <end position="359"/>
    </location>
</feature>
<keyword evidence="2" id="KW-0812">Transmembrane</keyword>
<dbReference type="OMA" id="RYVFKQL"/>
<feature type="transmembrane region" description="Helical" evidence="2">
    <location>
        <begin position="148"/>
        <end position="174"/>
    </location>
</feature>
<dbReference type="PANTHER" id="PTHR18640:SF5">
    <property type="entry name" value="SODIUM_BILE ACID COTRANSPORTER 7"/>
    <property type="match status" value="1"/>
</dbReference>
<feature type="transmembrane region" description="Helical" evidence="2">
    <location>
        <begin position="186"/>
        <end position="211"/>
    </location>
</feature>
<dbReference type="InterPro" id="IPR016833">
    <property type="entry name" value="Put_Na-Bile_cotransptr"/>
</dbReference>
<feature type="non-terminal residue" evidence="3">
    <location>
        <position position="492"/>
    </location>
</feature>
<dbReference type="EMBL" id="KQ474074">
    <property type="protein sequence ID" value="KPV77802.1"/>
    <property type="molecule type" value="Genomic_DNA"/>
</dbReference>
<protein>
    <submittedName>
        <fullName evidence="3">Uncharacterized protein</fullName>
    </submittedName>
</protein>
<evidence type="ECO:0000313" key="3">
    <source>
        <dbReference type="EMBL" id="KPV77802.1"/>
    </source>
</evidence>
<dbReference type="OrthoDB" id="188035at2759"/>
<evidence type="ECO:0000256" key="1">
    <source>
        <dbReference type="SAM" id="MobiDB-lite"/>
    </source>
</evidence>
<accession>A0A194SB20</accession>
<proteinExistence type="predicted"/>